<dbReference type="SUPFAM" id="SSF51126">
    <property type="entry name" value="Pectin lyase-like"/>
    <property type="match status" value="1"/>
</dbReference>
<dbReference type="NCBIfam" id="NF041518">
    <property type="entry name" value="choice_anch_Q"/>
    <property type="match status" value="1"/>
</dbReference>
<dbReference type="KEGG" id="amob:HG15A2_33010"/>
<dbReference type="EMBL" id="CP036263">
    <property type="protein sequence ID" value="QDS99967.1"/>
    <property type="molecule type" value="Genomic_DNA"/>
</dbReference>
<protein>
    <submittedName>
        <fullName evidence="2">Chondroitinase-B</fullName>
        <ecNumber evidence="2">4.2.2.19</ecNumber>
    </submittedName>
</protein>
<dbReference type="Pfam" id="PF14592">
    <property type="entry name" value="Chondroitinas_B"/>
    <property type="match status" value="1"/>
</dbReference>
<dbReference type="InterPro" id="IPR012334">
    <property type="entry name" value="Pectin_lyas_fold"/>
</dbReference>
<dbReference type="InterPro" id="IPR011050">
    <property type="entry name" value="Pectin_lyase_fold/virulence"/>
</dbReference>
<dbReference type="GO" id="GO:0033999">
    <property type="term" value="F:chondroitin B lyase activity"/>
    <property type="evidence" value="ECO:0007669"/>
    <property type="project" value="UniProtKB-EC"/>
</dbReference>
<keyword evidence="3" id="KW-1185">Reference proteome</keyword>
<reference evidence="2 3" key="1">
    <citation type="submission" date="2019-02" db="EMBL/GenBank/DDBJ databases">
        <title>Deep-cultivation of Planctomycetes and their phenomic and genomic characterization uncovers novel biology.</title>
        <authorList>
            <person name="Wiegand S."/>
            <person name="Jogler M."/>
            <person name="Boedeker C."/>
            <person name="Pinto D."/>
            <person name="Vollmers J."/>
            <person name="Rivas-Marin E."/>
            <person name="Kohn T."/>
            <person name="Peeters S.H."/>
            <person name="Heuer A."/>
            <person name="Rast P."/>
            <person name="Oberbeckmann S."/>
            <person name="Bunk B."/>
            <person name="Jeske O."/>
            <person name="Meyerdierks A."/>
            <person name="Storesund J.E."/>
            <person name="Kallscheuer N."/>
            <person name="Luecker S."/>
            <person name="Lage O.M."/>
            <person name="Pohl T."/>
            <person name="Merkel B.J."/>
            <person name="Hornburger P."/>
            <person name="Mueller R.-W."/>
            <person name="Bruemmer F."/>
            <person name="Labrenz M."/>
            <person name="Spormann A.M."/>
            <person name="Op den Camp H."/>
            <person name="Overmann J."/>
            <person name="Amann R."/>
            <person name="Jetten M.S.M."/>
            <person name="Mascher T."/>
            <person name="Medema M.H."/>
            <person name="Devos D.P."/>
            <person name="Kaster A.-K."/>
            <person name="Ovreas L."/>
            <person name="Rohde M."/>
            <person name="Galperin M.Y."/>
            <person name="Jogler C."/>
        </authorList>
    </citation>
    <scope>NUCLEOTIDE SEQUENCE [LARGE SCALE GENOMIC DNA]</scope>
    <source>
        <strain evidence="2 3">HG15A2</strain>
    </source>
</reference>
<accession>A0A517MYS8</accession>
<dbReference type="OrthoDB" id="6475864at2"/>
<sequence length="489" mass="53634">MAPLSPSANAKEAVVVNSIDELREAIKETSPGSVIELADGVYDLQRDLELKRQIGTSAAPITIRAQHLLKAEFSGNHIVKLRDSEYLVLEGFRFTLKADVHGKGGALSVRNCHHCRITRNDFELAEQDTGDKNQTWLTLDGLKSGHNLIDRNRFSNKKKPGHFIFVTGEDEYVSQQDIIERNHFANRAYGNDSNGFETIRVGESRIGNAGGKSSTTIRDNLFEKCQGEDEMISFKVGGGSFTGNTILNCHGSVVFRNGNDGVFANNMILNTYAKRPFEAYRSGGIRFYGSGHRVFNNYFEGLDGTSMKAPLALMHGAPAGSGSLGVADGLPAVDCQVVHNTWVRCAQLRIGMSSKKRPLKPQDCIFSNNLVSETNDDRLLELYEAEGVQFRGNILHATNGKETGVEGMTDKQAFQIADPKLNRTGKVMRLAPGSPAIDNAWSAFLYVHEDMNGQPRDDKPDVGADEYSPGSSVERNPLTPDEVGPHTVE</sequence>
<dbReference type="CDD" id="cd14251">
    <property type="entry name" value="PL-6"/>
    <property type="match status" value="1"/>
</dbReference>
<evidence type="ECO:0000313" key="2">
    <source>
        <dbReference type="EMBL" id="QDS99967.1"/>
    </source>
</evidence>
<feature type="compositionally biased region" description="Basic and acidic residues" evidence="1">
    <location>
        <begin position="452"/>
        <end position="462"/>
    </location>
</feature>
<dbReference type="RefSeq" id="WP_145061122.1">
    <property type="nucleotide sequence ID" value="NZ_CP036263.1"/>
</dbReference>
<evidence type="ECO:0000313" key="3">
    <source>
        <dbReference type="Proteomes" id="UP000319852"/>
    </source>
</evidence>
<dbReference type="Gene3D" id="2.160.20.10">
    <property type="entry name" value="Single-stranded right-handed beta-helix, Pectin lyase-like"/>
    <property type="match status" value="1"/>
</dbReference>
<feature type="region of interest" description="Disordered" evidence="1">
    <location>
        <begin position="452"/>
        <end position="489"/>
    </location>
</feature>
<dbReference type="InterPro" id="IPR059226">
    <property type="entry name" value="Choice_anch_Q_dom"/>
</dbReference>
<keyword evidence="2" id="KW-0456">Lyase</keyword>
<dbReference type="Proteomes" id="UP000319852">
    <property type="component" value="Chromosome"/>
</dbReference>
<dbReference type="AlphaFoldDB" id="A0A517MYS8"/>
<evidence type="ECO:0000256" key="1">
    <source>
        <dbReference type="SAM" id="MobiDB-lite"/>
    </source>
</evidence>
<proteinExistence type="predicted"/>
<dbReference type="EC" id="4.2.2.19" evidence="2"/>
<organism evidence="2 3">
    <name type="scientific">Adhaeretor mobilis</name>
    <dbReference type="NCBI Taxonomy" id="1930276"/>
    <lineage>
        <taxon>Bacteria</taxon>
        <taxon>Pseudomonadati</taxon>
        <taxon>Planctomycetota</taxon>
        <taxon>Planctomycetia</taxon>
        <taxon>Pirellulales</taxon>
        <taxon>Lacipirellulaceae</taxon>
        <taxon>Adhaeretor</taxon>
    </lineage>
</organism>
<dbReference type="InterPro" id="IPR039513">
    <property type="entry name" value="PL-6"/>
</dbReference>
<name>A0A517MYS8_9BACT</name>
<gene>
    <name evidence="2" type="primary">cslB_4</name>
    <name evidence="2" type="ORF">HG15A2_33010</name>
</gene>